<dbReference type="InterPro" id="IPR016090">
    <property type="entry name" value="PLA2-like_dom"/>
</dbReference>
<feature type="compositionally biased region" description="Polar residues" evidence="10">
    <location>
        <begin position="535"/>
        <end position="545"/>
    </location>
</feature>
<evidence type="ECO:0000256" key="9">
    <source>
        <dbReference type="ARBA" id="ARBA00023157"/>
    </source>
</evidence>
<evidence type="ECO:0000259" key="12">
    <source>
        <dbReference type="SMART" id="SM00085"/>
    </source>
</evidence>
<dbReference type="GO" id="GO:0005576">
    <property type="term" value="C:extracellular region"/>
    <property type="evidence" value="ECO:0007669"/>
    <property type="project" value="UniProtKB-SubCell"/>
</dbReference>
<evidence type="ECO:0000313" key="13">
    <source>
        <dbReference type="EMBL" id="KAK2823299.1"/>
    </source>
</evidence>
<accession>A0AA88LSQ0</accession>
<feature type="region of interest" description="Disordered" evidence="10">
    <location>
        <begin position="534"/>
        <end position="570"/>
    </location>
</feature>
<comment type="caution">
    <text evidence="13">The sequence shown here is derived from an EMBL/GenBank/DDBJ whole genome shotgun (WGS) entry which is preliminary data.</text>
</comment>
<dbReference type="FunFam" id="1.20.90.10:FF:000002">
    <property type="entry name" value="Phospholipase A2 group III"/>
    <property type="match status" value="1"/>
</dbReference>
<evidence type="ECO:0000256" key="2">
    <source>
        <dbReference type="ARBA" id="ARBA00004613"/>
    </source>
</evidence>
<feature type="compositionally biased region" description="Basic and acidic residues" evidence="10">
    <location>
        <begin position="360"/>
        <end position="383"/>
    </location>
</feature>
<keyword evidence="4" id="KW-0964">Secreted</keyword>
<keyword evidence="6" id="KW-0378">Hydrolase</keyword>
<reference evidence="13" key="1">
    <citation type="submission" date="2023-08" db="EMBL/GenBank/DDBJ databases">
        <title>Pelteobagrus vachellii genome.</title>
        <authorList>
            <person name="Liu H."/>
        </authorList>
    </citation>
    <scope>NUCLEOTIDE SEQUENCE</scope>
    <source>
        <strain evidence="13">PRFRI_2022a</strain>
        <tissue evidence="13">Muscle</tissue>
    </source>
</reference>
<feature type="region of interest" description="Disordered" evidence="10">
    <location>
        <begin position="614"/>
        <end position="644"/>
    </location>
</feature>
<evidence type="ECO:0000256" key="10">
    <source>
        <dbReference type="SAM" id="MobiDB-lite"/>
    </source>
</evidence>
<dbReference type="SUPFAM" id="SSF48619">
    <property type="entry name" value="Phospholipase A2, PLA2"/>
    <property type="match status" value="1"/>
</dbReference>
<feature type="region of interest" description="Disordered" evidence="10">
    <location>
        <begin position="668"/>
        <end position="696"/>
    </location>
</feature>
<keyword evidence="5" id="KW-0479">Metal-binding</keyword>
<dbReference type="InterPro" id="IPR036444">
    <property type="entry name" value="PLipase_A2_dom_sf"/>
</dbReference>
<dbReference type="PROSITE" id="PS00118">
    <property type="entry name" value="PA2_HIS"/>
    <property type="match status" value="1"/>
</dbReference>
<dbReference type="PANTHER" id="PTHR12253">
    <property type="entry name" value="RH14732P"/>
    <property type="match status" value="1"/>
</dbReference>
<dbReference type="CDD" id="cd04704">
    <property type="entry name" value="PLA2_bee_venom_like"/>
    <property type="match status" value="1"/>
</dbReference>
<dbReference type="EMBL" id="JAVHJS010000021">
    <property type="protein sequence ID" value="KAK2823299.1"/>
    <property type="molecule type" value="Genomic_DNA"/>
</dbReference>
<dbReference type="Pfam" id="PF05826">
    <property type="entry name" value="Phospholip_A2_2"/>
    <property type="match status" value="2"/>
</dbReference>
<sequence length="853" mass="95426">MNGFCLSLLILSLVSFFFTFSAAGHFWTSGRNSYFCLWTNSISNGQTHYMFLHQTTVGKERSFVLFDSIWNKENSLIECITSNNHAVIKSFSSKCWKDRSRLFSDIPDGRFNISRLIEPDGPCVDVGHLPELRLPVRRKRDNEYKDSKTIYQNNGETFQKLKRSKRAWMIPGTLWCGSGNKASDFSDLGLFEDTDKCCREHDHCEQTIASFQFGYGVFNSHFFTLSHCDCDSKFRRCLHNANDRMSGMVGYGYFNVLKMRCFEFSQRLECAERTWWGMCKHSHMTTYALLRDATDYNSSLPVLEDDKLDLSIHHAVSFGELTVTNDWVMSSDIVTEDASKKHSSMTVPQSVTVNRSQQPKLHEKTLTTHITDSSKTEKTDSEQRQTTVSLKSVITNSPVTKTTDRTRDSTNSETTDSSQTEATDSTNPAITDLAKTEATDSTNPVITDLTKTEATDSTNPAITDLTKTVATDSTNPAITDLTKTEATDSTNPAITDLRKTVATDSTNPAITDLTKTEATDSTNPAIRDLTKTEATDSTNPVITDSTKTEATDSTNPVITDSTKTEATDSTSPAITDLTKTKATDSTNPVITDLTKTKATDSTNPVITDLTKTKATDSTNPAMTESTKAETNSTSPETTDFGETQITDLPKTEATDSLKTQTREIPKTEITASTKPQTAGSPKIHLHPGTHTSQKGKLDTCESYKDLDSCHYQIPALQEKFGVRNTEHITMYHCNCTARLARELAGEDEADMVHIWLLDFVSQSCFILPQNCTGNESCSTSFSNDAPFIERWNKRAAVWRHLAAPKRIATRFNNKRAKRKNSPIRLHKKCLRMHSKLHRPKTFKRKKAHELHSK</sequence>
<feature type="compositionally biased region" description="Polar residues" evidence="10">
    <location>
        <begin position="411"/>
        <end position="429"/>
    </location>
</feature>
<dbReference type="GO" id="GO:0006644">
    <property type="term" value="P:phospholipid metabolic process"/>
    <property type="evidence" value="ECO:0007669"/>
    <property type="project" value="InterPro"/>
</dbReference>
<keyword evidence="8" id="KW-0443">Lipid metabolism</keyword>
<evidence type="ECO:0000256" key="6">
    <source>
        <dbReference type="ARBA" id="ARBA00022801"/>
    </source>
</evidence>
<comment type="subcellular location">
    <subcellularLocation>
        <location evidence="2">Secreted</location>
    </subcellularLocation>
</comment>
<gene>
    <name evidence="13" type="ORF">Q7C36_019899</name>
</gene>
<feature type="signal peptide" evidence="11">
    <location>
        <begin position="1"/>
        <end position="23"/>
    </location>
</feature>
<evidence type="ECO:0000256" key="4">
    <source>
        <dbReference type="ARBA" id="ARBA00022525"/>
    </source>
</evidence>
<dbReference type="InterPro" id="IPR033113">
    <property type="entry name" value="PLA2_histidine"/>
</dbReference>
<keyword evidence="9" id="KW-1015">Disulfide bond</keyword>
<feature type="compositionally biased region" description="Polar residues" evidence="10">
    <location>
        <begin position="551"/>
        <end position="561"/>
    </location>
</feature>
<feature type="region of interest" description="Disordered" evidence="10">
    <location>
        <begin position="338"/>
        <end position="430"/>
    </location>
</feature>
<proteinExistence type="predicted"/>
<keyword evidence="14" id="KW-1185">Reference proteome</keyword>
<organism evidence="13 14">
    <name type="scientific">Tachysurus vachellii</name>
    <name type="common">Darkbarbel catfish</name>
    <name type="synonym">Pelteobagrus vachellii</name>
    <dbReference type="NCBI Taxonomy" id="175792"/>
    <lineage>
        <taxon>Eukaryota</taxon>
        <taxon>Metazoa</taxon>
        <taxon>Chordata</taxon>
        <taxon>Craniata</taxon>
        <taxon>Vertebrata</taxon>
        <taxon>Euteleostomi</taxon>
        <taxon>Actinopterygii</taxon>
        <taxon>Neopterygii</taxon>
        <taxon>Teleostei</taxon>
        <taxon>Ostariophysi</taxon>
        <taxon>Siluriformes</taxon>
        <taxon>Bagridae</taxon>
        <taxon>Tachysurus</taxon>
    </lineage>
</organism>
<feature type="compositionally biased region" description="Polar residues" evidence="10">
    <location>
        <begin position="615"/>
        <end position="644"/>
    </location>
</feature>
<dbReference type="SMART" id="SM00085">
    <property type="entry name" value="PA2c"/>
    <property type="match status" value="1"/>
</dbReference>
<keyword evidence="11" id="KW-0732">Signal</keyword>
<feature type="chain" id="PRO_5041704466" description="phospholipase A2" evidence="11">
    <location>
        <begin position="24"/>
        <end position="853"/>
    </location>
</feature>
<feature type="compositionally biased region" description="Polar residues" evidence="10">
    <location>
        <begin position="384"/>
        <end position="401"/>
    </location>
</feature>
<dbReference type="AlphaFoldDB" id="A0AA88LSQ0"/>
<evidence type="ECO:0000313" key="14">
    <source>
        <dbReference type="Proteomes" id="UP001187315"/>
    </source>
</evidence>
<feature type="domain" description="Phospholipase A2-like central" evidence="12">
    <location>
        <begin position="154"/>
        <end position="280"/>
    </location>
</feature>
<evidence type="ECO:0000256" key="5">
    <source>
        <dbReference type="ARBA" id="ARBA00022723"/>
    </source>
</evidence>
<name>A0AA88LSQ0_TACVA</name>
<feature type="compositionally biased region" description="Polar residues" evidence="10">
    <location>
        <begin position="669"/>
        <end position="679"/>
    </location>
</feature>
<evidence type="ECO:0000256" key="3">
    <source>
        <dbReference type="ARBA" id="ARBA00013278"/>
    </source>
</evidence>
<keyword evidence="7" id="KW-0106">Calcium</keyword>
<dbReference type="GO" id="GO:0050482">
    <property type="term" value="P:arachidonate secretion"/>
    <property type="evidence" value="ECO:0007669"/>
    <property type="project" value="InterPro"/>
</dbReference>
<dbReference type="GO" id="GO:0004623">
    <property type="term" value="F:phospholipase A2 activity"/>
    <property type="evidence" value="ECO:0007669"/>
    <property type="project" value="UniProtKB-EC"/>
</dbReference>
<evidence type="ECO:0000256" key="1">
    <source>
        <dbReference type="ARBA" id="ARBA00001913"/>
    </source>
</evidence>
<dbReference type="Proteomes" id="UP001187315">
    <property type="component" value="Unassembled WGS sequence"/>
</dbReference>
<feature type="compositionally biased region" description="Polar residues" evidence="10">
    <location>
        <begin position="344"/>
        <end position="359"/>
    </location>
</feature>
<dbReference type="EC" id="3.1.1.4" evidence="3"/>
<evidence type="ECO:0000256" key="7">
    <source>
        <dbReference type="ARBA" id="ARBA00022837"/>
    </source>
</evidence>
<evidence type="ECO:0000256" key="8">
    <source>
        <dbReference type="ARBA" id="ARBA00023098"/>
    </source>
</evidence>
<comment type="cofactor">
    <cofactor evidence="1">
        <name>Ca(2+)</name>
        <dbReference type="ChEBI" id="CHEBI:29108"/>
    </cofactor>
</comment>
<dbReference type="GO" id="GO:0046872">
    <property type="term" value="F:metal ion binding"/>
    <property type="evidence" value="ECO:0007669"/>
    <property type="project" value="UniProtKB-KW"/>
</dbReference>
<evidence type="ECO:0000256" key="11">
    <source>
        <dbReference type="SAM" id="SignalP"/>
    </source>
</evidence>
<protein>
    <recommendedName>
        <fullName evidence="3">phospholipase A2</fullName>
        <ecNumber evidence="3">3.1.1.4</ecNumber>
    </recommendedName>
</protein>
<dbReference type="Gene3D" id="1.20.90.10">
    <property type="entry name" value="Phospholipase A2 domain"/>
    <property type="match status" value="2"/>
</dbReference>